<feature type="transmembrane region" description="Helical" evidence="1">
    <location>
        <begin position="464"/>
        <end position="487"/>
    </location>
</feature>
<dbReference type="RefSeq" id="WP_152942716.1">
    <property type="nucleotide sequence ID" value="NZ_CP045482.1"/>
</dbReference>
<feature type="transmembrane region" description="Helical" evidence="1">
    <location>
        <begin position="536"/>
        <end position="555"/>
    </location>
</feature>
<dbReference type="EMBL" id="WHYS01000002">
    <property type="protein sequence ID" value="MQL56219.1"/>
    <property type="molecule type" value="Genomic_DNA"/>
</dbReference>
<evidence type="ECO:0000313" key="3">
    <source>
        <dbReference type="EMBL" id="QGR21243.1"/>
    </source>
</evidence>
<feature type="transmembrane region" description="Helical" evidence="1">
    <location>
        <begin position="327"/>
        <end position="346"/>
    </location>
</feature>
<evidence type="ECO:0000313" key="5">
    <source>
        <dbReference type="Proteomes" id="UP000474054"/>
    </source>
</evidence>
<feature type="transmembrane region" description="Helical" evidence="1">
    <location>
        <begin position="283"/>
        <end position="306"/>
    </location>
</feature>
<keyword evidence="1" id="KW-0812">Transmembrane</keyword>
<dbReference type="KEGG" id="aamb:D1866_03930"/>
<feature type="transmembrane region" description="Helical" evidence="1">
    <location>
        <begin position="40"/>
        <end position="59"/>
    </location>
</feature>
<accession>A0A650CTX2</accession>
<dbReference type="Proteomes" id="UP000426328">
    <property type="component" value="Chromosome"/>
</dbReference>
<protein>
    <submittedName>
        <fullName evidence="3">Uncharacterized protein</fullName>
    </submittedName>
</protein>
<keyword evidence="4" id="KW-1185">Reference proteome</keyword>
<feature type="transmembrane region" description="Helical" evidence="1">
    <location>
        <begin position="499"/>
        <end position="524"/>
    </location>
</feature>
<dbReference type="EMBL" id="CP045482">
    <property type="protein sequence ID" value="QGR21243.1"/>
    <property type="molecule type" value="Genomic_DNA"/>
</dbReference>
<feature type="transmembrane region" description="Helical" evidence="1">
    <location>
        <begin position="407"/>
        <end position="425"/>
    </location>
</feature>
<dbReference type="AlphaFoldDB" id="A0A650CTX2"/>
<reference evidence="3 4" key="2">
    <citation type="submission" date="2019-10" db="EMBL/GenBank/DDBJ databases">
        <title>Genome Sequences from Six Type Strain Members of the Archaeal Family Sulfolobaceae: Acidianus ambivalens, Acidianus infernus, Metallosphaera prunae, Stygiolobus azoricus, Sulfolobus metallicus, and Sulfurisphaera ohwakuensis.</title>
        <authorList>
            <person name="Counts J.A."/>
            <person name="Kelly R.M."/>
        </authorList>
    </citation>
    <scope>NUCLEOTIDE SEQUENCE [LARGE SCALE GENOMIC DNA]</scope>
    <source>
        <strain evidence="3 4">LEI 10</strain>
    </source>
</reference>
<keyword evidence="1" id="KW-0472">Membrane</keyword>
<reference evidence="2 5" key="1">
    <citation type="submission" date="2019-10" db="EMBL/GenBank/DDBJ databases">
        <title>Comparative genomics of sulfur disproportionating microorganisms.</title>
        <authorList>
            <person name="Ward L.M."/>
            <person name="Bertran E."/>
            <person name="Johnston D."/>
        </authorList>
    </citation>
    <scope>NUCLEOTIDE SEQUENCE [LARGE SCALE GENOMIC DNA]</scope>
    <source>
        <strain evidence="2 5">DSM 3772</strain>
    </source>
</reference>
<dbReference type="GeneID" id="42778855"/>
<proteinExistence type="predicted"/>
<feature type="transmembrane region" description="Helical" evidence="1">
    <location>
        <begin position="221"/>
        <end position="239"/>
    </location>
</feature>
<evidence type="ECO:0000313" key="4">
    <source>
        <dbReference type="Proteomes" id="UP000426328"/>
    </source>
</evidence>
<feature type="transmembrane region" description="Helical" evidence="1">
    <location>
        <begin position="366"/>
        <end position="386"/>
    </location>
</feature>
<gene>
    <name evidence="3" type="ORF">D1866_03930</name>
    <name evidence="2" type="ORF">GFB69_10900</name>
</gene>
<feature type="transmembrane region" description="Helical" evidence="1">
    <location>
        <begin position="251"/>
        <end position="271"/>
    </location>
</feature>
<evidence type="ECO:0000313" key="2">
    <source>
        <dbReference type="EMBL" id="MQL56219.1"/>
    </source>
</evidence>
<sequence length="567" mass="62749">MLSTSPPINPSCLPFPLWGPFFISLTSSFMTWAITPLSLVISIFLSFLVGLNVTLYIIYYRLLKLGARKGLVASLGLIATSLSCSCELFTGLISSAAVSLPFLFSISFMDRLSESLVILAISLLTLSTFVLYNEVNGKNPFPKSIKSRTKLSIAAVIILVLTLIPPSPAFSLVRIIGYTFAGGLIASALLKKESNKVFFPISVSILVGEIIAFPLVYNSIIVLPISLLAGILGELGFRAMKKWARLGIMHVTAWTMIMPGPISLILGYPIPFFNFSFSQLLQIWIYTWIIGTPIAWYAGIYYLQYLRDSMSEINLERIRINVRETPGLTWIILGTLTLLTQIAFFITHVCDYVDYNGFDYDFLVEMTLITTSLMIAGLVSLSYGIYEIIKFKFNPPKVSRKDFKTFTLIYAIINLILGGIVHFDVNGFPYPHFYVFMFGMPLGAPSVLIYYPPFIGIEFDPLKILQLLAVSIMGGYIISAVKLYYASRRQFPKGGLSSLALGAIGICPQCAISAYATALLSFNLGFSALYSFSSQLILSLTADSLLFASVLYIAYKLPSVCRINIKK</sequence>
<name>A0A650CTX2_ACIAM</name>
<organism evidence="3 4">
    <name type="scientific">Acidianus ambivalens</name>
    <name type="common">Desulfurolobus ambivalens</name>
    <dbReference type="NCBI Taxonomy" id="2283"/>
    <lineage>
        <taxon>Archaea</taxon>
        <taxon>Thermoproteota</taxon>
        <taxon>Thermoprotei</taxon>
        <taxon>Sulfolobales</taxon>
        <taxon>Sulfolobaceae</taxon>
        <taxon>Acidianus</taxon>
    </lineage>
</organism>
<feature type="transmembrane region" description="Helical" evidence="1">
    <location>
        <begin position="116"/>
        <end position="135"/>
    </location>
</feature>
<keyword evidence="1" id="KW-1133">Transmembrane helix</keyword>
<feature type="transmembrane region" description="Helical" evidence="1">
    <location>
        <begin position="71"/>
        <end position="104"/>
    </location>
</feature>
<dbReference type="Proteomes" id="UP000474054">
    <property type="component" value="Unassembled WGS sequence"/>
</dbReference>
<evidence type="ECO:0000256" key="1">
    <source>
        <dbReference type="SAM" id="Phobius"/>
    </source>
</evidence>